<gene>
    <name evidence="4" type="ORF">D1164_22840</name>
</gene>
<proteinExistence type="inferred from homology"/>
<comment type="similarity">
    <text evidence="1">Belongs to the FAH family.</text>
</comment>
<reference evidence="4 5" key="1">
    <citation type="journal article" date="2015" name="Int. J. Syst. Evol. Microbiol.">
        <title>Mariniphaga sediminis sp. nov., isolated from coastal sediment.</title>
        <authorList>
            <person name="Wang F.Q."/>
            <person name="Shen Q.Y."/>
            <person name="Chen G.J."/>
            <person name="Du Z.J."/>
        </authorList>
    </citation>
    <scope>NUCLEOTIDE SEQUENCE [LARGE SCALE GENOMIC DNA]</scope>
    <source>
        <strain evidence="4 5">SY21</strain>
    </source>
</reference>
<dbReference type="RefSeq" id="WP_119352240.1">
    <property type="nucleotide sequence ID" value="NZ_QWET01000034.1"/>
</dbReference>
<dbReference type="FunFam" id="3.90.850.10:FF:000002">
    <property type="entry name" value="2-hydroxyhepta-2,4-diene-1,7-dioate isomerase"/>
    <property type="match status" value="1"/>
</dbReference>
<keyword evidence="2" id="KW-0479">Metal-binding</keyword>
<sequence>MKLIRFGNEKNEKPGILDEKGERLDLSGYFEDWDEKFFASGGLEKLKELMTKEGEFPKIAESVRWAPCVARPPKIICIGLNYSDHARESGAEIPKEPVVFMKASNTVSGPYDDVYIPKNSDKTDWEVELGVIIGKEAMYLESPDEADNYIAGYCISHDVSERAFQLEKGGQWTKGKSCKGFSPIGPFLLTSDEMDDVNSLKLELKVNGEPMQQGNTGLMIFDVHHIVWYLSQFMVLEPGDLISTGTPPGVGMGKKPPQYLKDGDVVELGIEGLGFQKQKFVNYP</sequence>
<dbReference type="InterPro" id="IPR036663">
    <property type="entry name" value="Fumarylacetoacetase_C_sf"/>
</dbReference>
<evidence type="ECO:0000313" key="4">
    <source>
        <dbReference type="EMBL" id="RIH62844.1"/>
    </source>
</evidence>
<protein>
    <submittedName>
        <fullName evidence="4">FAA hydrolase family protein</fullName>
    </submittedName>
</protein>
<name>A0A399CRR7_9BACT</name>
<dbReference type="AlphaFoldDB" id="A0A399CRR7"/>
<dbReference type="PANTHER" id="PTHR42796:SF4">
    <property type="entry name" value="FUMARYLACETOACETATE HYDROLASE DOMAIN-CONTAINING PROTEIN 2A"/>
    <property type="match status" value="1"/>
</dbReference>
<feature type="domain" description="Fumarylacetoacetase-like C-terminal" evidence="3">
    <location>
        <begin position="74"/>
        <end position="280"/>
    </location>
</feature>
<accession>A0A399CRR7</accession>
<dbReference type="OrthoDB" id="9805307at2"/>
<dbReference type="InterPro" id="IPR011234">
    <property type="entry name" value="Fumarylacetoacetase-like_C"/>
</dbReference>
<dbReference type="GO" id="GO:0046872">
    <property type="term" value="F:metal ion binding"/>
    <property type="evidence" value="ECO:0007669"/>
    <property type="project" value="UniProtKB-KW"/>
</dbReference>
<dbReference type="Proteomes" id="UP000266441">
    <property type="component" value="Unassembled WGS sequence"/>
</dbReference>
<keyword evidence="5" id="KW-1185">Reference proteome</keyword>
<evidence type="ECO:0000256" key="2">
    <source>
        <dbReference type="ARBA" id="ARBA00022723"/>
    </source>
</evidence>
<dbReference type="GO" id="GO:0016787">
    <property type="term" value="F:hydrolase activity"/>
    <property type="evidence" value="ECO:0007669"/>
    <property type="project" value="UniProtKB-KW"/>
</dbReference>
<dbReference type="SUPFAM" id="SSF56529">
    <property type="entry name" value="FAH"/>
    <property type="match status" value="1"/>
</dbReference>
<dbReference type="Pfam" id="PF01557">
    <property type="entry name" value="FAA_hydrolase"/>
    <property type="match status" value="1"/>
</dbReference>
<dbReference type="EMBL" id="QWET01000034">
    <property type="protein sequence ID" value="RIH62844.1"/>
    <property type="molecule type" value="Genomic_DNA"/>
</dbReference>
<evidence type="ECO:0000313" key="5">
    <source>
        <dbReference type="Proteomes" id="UP000266441"/>
    </source>
</evidence>
<dbReference type="InterPro" id="IPR051121">
    <property type="entry name" value="FAH"/>
</dbReference>
<evidence type="ECO:0000256" key="1">
    <source>
        <dbReference type="ARBA" id="ARBA00010211"/>
    </source>
</evidence>
<keyword evidence="4" id="KW-0378">Hydrolase</keyword>
<evidence type="ECO:0000259" key="3">
    <source>
        <dbReference type="Pfam" id="PF01557"/>
    </source>
</evidence>
<comment type="caution">
    <text evidence="4">The sequence shown here is derived from an EMBL/GenBank/DDBJ whole genome shotgun (WGS) entry which is preliminary data.</text>
</comment>
<dbReference type="Gene3D" id="3.90.850.10">
    <property type="entry name" value="Fumarylacetoacetase-like, C-terminal domain"/>
    <property type="match status" value="1"/>
</dbReference>
<dbReference type="GO" id="GO:0019752">
    <property type="term" value="P:carboxylic acid metabolic process"/>
    <property type="evidence" value="ECO:0007669"/>
    <property type="project" value="UniProtKB-ARBA"/>
</dbReference>
<dbReference type="PANTHER" id="PTHR42796">
    <property type="entry name" value="FUMARYLACETOACETATE HYDROLASE DOMAIN-CONTAINING PROTEIN 2A-RELATED"/>
    <property type="match status" value="1"/>
</dbReference>
<organism evidence="4 5">
    <name type="scientific">Mariniphaga sediminis</name>
    <dbReference type="NCBI Taxonomy" id="1628158"/>
    <lineage>
        <taxon>Bacteria</taxon>
        <taxon>Pseudomonadati</taxon>
        <taxon>Bacteroidota</taxon>
        <taxon>Bacteroidia</taxon>
        <taxon>Marinilabiliales</taxon>
        <taxon>Prolixibacteraceae</taxon>
        <taxon>Mariniphaga</taxon>
    </lineage>
</organism>
<dbReference type="GO" id="GO:0016853">
    <property type="term" value="F:isomerase activity"/>
    <property type="evidence" value="ECO:0007669"/>
    <property type="project" value="UniProtKB-ARBA"/>
</dbReference>